<dbReference type="eggNOG" id="ENOG502Z7HP">
    <property type="taxonomic scope" value="Bacteria"/>
</dbReference>
<protein>
    <recommendedName>
        <fullName evidence="3">Tocopherol cyclase</fullName>
    </recommendedName>
</protein>
<organism evidence="1 2">
    <name type="scientific">Alkaliphilus metalliredigens (strain QYMF)</name>
    <dbReference type="NCBI Taxonomy" id="293826"/>
    <lineage>
        <taxon>Bacteria</taxon>
        <taxon>Bacillati</taxon>
        <taxon>Bacillota</taxon>
        <taxon>Clostridia</taxon>
        <taxon>Peptostreptococcales</taxon>
        <taxon>Natronincolaceae</taxon>
        <taxon>Alkaliphilus</taxon>
    </lineage>
</organism>
<dbReference type="STRING" id="293826.Amet_3459"/>
<evidence type="ECO:0000313" key="2">
    <source>
        <dbReference type="Proteomes" id="UP000001572"/>
    </source>
</evidence>
<dbReference type="InterPro" id="IPR025893">
    <property type="entry name" value="Tocopherol_cyclase"/>
</dbReference>
<dbReference type="PANTHER" id="PTHR35309:SF4">
    <property type="entry name" value="TOCOPHEROL CYCLASE"/>
    <property type="match status" value="1"/>
</dbReference>
<evidence type="ECO:0008006" key="3">
    <source>
        <dbReference type="Google" id="ProtNLM"/>
    </source>
</evidence>
<dbReference type="SUPFAM" id="SSF159245">
    <property type="entry name" value="AttH-like"/>
    <property type="match status" value="1"/>
</dbReference>
<dbReference type="RefSeq" id="WP_012064550.1">
    <property type="nucleotide sequence ID" value="NC_009633.1"/>
</dbReference>
<dbReference type="Pfam" id="PF14249">
    <property type="entry name" value="Tocopherol_cycl"/>
    <property type="match status" value="1"/>
</dbReference>
<gene>
    <name evidence="1" type="ordered locus">Amet_3459</name>
</gene>
<evidence type="ECO:0000313" key="1">
    <source>
        <dbReference type="EMBL" id="ABR49587.1"/>
    </source>
</evidence>
<dbReference type="AlphaFoldDB" id="A6TTR9"/>
<proteinExistence type="predicted"/>
<reference evidence="2" key="1">
    <citation type="journal article" date="2016" name="Genome Announc.">
        <title>Complete genome sequence of Alkaliphilus metalliredigens strain QYMF, an alkaliphilic and metal-reducing bacterium isolated from borax-contaminated leachate ponds.</title>
        <authorList>
            <person name="Hwang C."/>
            <person name="Copeland A."/>
            <person name="Lucas S."/>
            <person name="Lapidus A."/>
            <person name="Barry K."/>
            <person name="Detter J.C."/>
            <person name="Glavina Del Rio T."/>
            <person name="Hammon N."/>
            <person name="Israni S."/>
            <person name="Dalin E."/>
            <person name="Tice H."/>
            <person name="Pitluck S."/>
            <person name="Chertkov O."/>
            <person name="Brettin T."/>
            <person name="Bruce D."/>
            <person name="Han C."/>
            <person name="Schmutz J."/>
            <person name="Larimer F."/>
            <person name="Land M.L."/>
            <person name="Hauser L."/>
            <person name="Kyrpides N."/>
            <person name="Mikhailova N."/>
            <person name="Ye Q."/>
            <person name="Zhou J."/>
            <person name="Richardson P."/>
            <person name="Fields M.W."/>
        </authorList>
    </citation>
    <scope>NUCLEOTIDE SEQUENCE [LARGE SCALE GENOMIC DNA]</scope>
    <source>
        <strain evidence="2">QYMF</strain>
    </source>
</reference>
<dbReference type="OrthoDB" id="9772627at2"/>
<dbReference type="GO" id="GO:0009976">
    <property type="term" value="F:tocopherol cyclase activity"/>
    <property type="evidence" value="ECO:0007669"/>
    <property type="project" value="InterPro"/>
</dbReference>
<sequence>MYGVNKIWKPEIFQGKYKKRNYFEGWYFKLINAHQDQVFGVIPGISYGSTPQDAHAFIQVLDGIACQSHYFPYPSDAFKFSQNKFEVRIGQNAFSRDRMILSLENKETKVEGELHFSNIVPFPSTLINPGIMGPFSFIPSMECYHGIVNIHHDTMGSLTVGDQKLNFDHGYGYIEKDWGQSFPEAYIWLQSNHFSREDVSIMFSIAKIPWLGKHFIGHISFLRIGETFYRFATYTGAKLISLVVTDQGIEVILQDKHHRLVITAISSKSSMLKAPQKGLMNREILESITAQVQVLLTDPKGTVIFQGEGVNTGLEMVGDLSILFLC</sequence>
<dbReference type="EMBL" id="CP000724">
    <property type="protein sequence ID" value="ABR49587.1"/>
    <property type="molecule type" value="Genomic_DNA"/>
</dbReference>
<keyword evidence="2" id="KW-1185">Reference proteome</keyword>
<dbReference type="KEGG" id="amt:Amet_3459"/>
<name>A6TTR9_ALKMQ</name>
<accession>A6TTR9</accession>
<dbReference type="PANTHER" id="PTHR35309">
    <property type="match status" value="1"/>
</dbReference>
<dbReference type="Proteomes" id="UP000001572">
    <property type="component" value="Chromosome"/>
</dbReference>
<dbReference type="HOGENOM" id="CLU_053973_0_0_9"/>